<dbReference type="AlphaFoldDB" id="A0A8S1RIP7"/>
<organism evidence="2 3">
    <name type="scientific">Paramecium sonneborni</name>
    <dbReference type="NCBI Taxonomy" id="65129"/>
    <lineage>
        <taxon>Eukaryota</taxon>
        <taxon>Sar</taxon>
        <taxon>Alveolata</taxon>
        <taxon>Ciliophora</taxon>
        <taxon>Intramacronucleata</taxon>
        <taxon>Oligohymenophorea</taxon>
        <taxon>Peniculida</taxon>
        <taxon>Parameciidae</taxon>
        <taxon>Paramecium</taxon>
    </lineage>
</organism>
<reference evidence="2" key="1">
    <citation type="submission" date="2021-01" db="EMBL/GenBank/DDBJ databases">
        <authorList>
            <consortium name="Genoscope - CEA"/>
            <person name="William W."/>
        </authorList>
    </citation>
    <scope>NUCLEOTIDE SEQUENCE</scope>
</reference>
<keyword evidence="3" id="KW-1185">Reference proteome</keyword>
<dbReference type="EMBL" id="CAJJDN010000171">
    <property type="protein sequence ID" value="CAD8126829.1"/>
    <property type="molecule type" value="Genomic_DNA"/>
</dbReference>
<sequence>MTSNLEPPNISQSNDSTKIKICLNKECNSPYNSNNIDKHKNHLDDLFDVDDLVNKLHGRNIEYKQQLSTQQKKILEVVKENEEAILALRKKNAGEILQKLSTLRNLKEQFGNPLVERKDFQNYDNIFFSSNHLRNFQFLEESYNKEFIAKFYKLAEAKIFNNTESNCLKHPKERISAFNLQEKDLKDQLLCKYDDTENGTTFQVCQQQLENYSLQEKYFEKLQQIKNSIFSLRYNLDCITNKILTMVQGLIEKNYKYFQENQYEFDTLNQLQPPIPRSKYQNLVSFLKKIHKNVAINNSQQEEIRNCEGLYNQLPTYPNYFGENKIKKILNIKTQLIYLLKKTMTSNLEPPNISQSNDSTKIKICLNKECNSPYNSNNIDKHKNHLDDLFDVDDLVNKLHGRNIEYKQQLSTQQKKILEVVKENEEAILALRKKNAGEILQKLSTLRNLKEQFGNPLVERKDFQNYDNIFFSSNHLRNFQFLEESYNKEFIAKFYKLAEAKIFNNTESNCLKHPKERISAFNLQEKDLKDQLLCKYDDTENGTTFQVCQQQLENYSLQEKYFEKLQQIKNSIFSLRYNLDCITNKILTMVQGLIEKNYKYFQENQYEFDTLNQLQPPIPRSKYQNLVSFLKKIHKNVAINNSQQEEIRNCEQVLAPLQQEVQNIQKKHENFLNNLKPCKLKIIVEVKKSETTDGYHIEAEQQSTLLGLFKWLKQTFNWKYELPQIKVSVDQIRHQNYNSPEQIILKNEQYIQFDLS</sequence>
<dbReference type="OrthoDB" id="309931at2759"/>
<name>A0A8S1RIP7_9CILI</name>
<proteinExistence type="predicted"/>
<feature type="coiled-coil region" evidence="1">
    <location>
        <begin position="640"/>
        <end position="667"/>
    </location>
</feature>
<evidence type="ECO:0000256" key="1">
    <source>
        <dbReference type="SAM" id="Coils"/>
    </source>
</evidence>
<comment type="caution">
    <text evidence="2">The sequence shown here is derived from an EMBL/GenBank/DDBJ whole genome shotgun (WGS) entry which is preliminary data.</text>
</comment>
<gene>
    <name evidence="2" type="ORF">PSON_ATCC_30995.1.T1710007</name>
</gene>
<keyword evidence="1" id="KW-0175">Coiled coil</keyword>
<accession>A0A8S1RIP7</accession>
<protein>
    <submittedName>
        <fullName evidence="2">Uncharacterized protein</fullName>
    </submittedName>
</protein>
<evidence type="ECO:0000313" key="3">
    <source>
        <dbReference type="Proteomes" id="UP000692954"/>
    </source>
</evidence>
<dbReference type="Proteomes" id="UP000692954">
    <property type="component" value="Unassembled WGS sequence"/>
</dbReference>
<evidence type="ECO:0000313" key="2">
    <source>
        <dbReference type="EMBL" id="CAD8126829.1"/>
    </source>
</evidence>